<evidence type="ECO:0000313" key="2">
    <source>
        <dbReference type="Proteomes" id="UP000233100"/>
    </source>
</evidence>
<dbReference type="Proteomes" id="UP000233100">
    <property type="component" value="Chromosome 10"/>
</dbReference>
<organism evidence="1 2">
    <name type="scientific">Macaca fascicularis</name>
    <name type="common">Crab-eating macaque</name>
    <name type="synonym">Cynomolgus monkey</name>
    <dbReference type="NCBI Taxonomy" id="9541"/>
    <lineage>
        <taxon>Eukaryota</taxon>
        <taxon>Metazoa</taxon>
        <taxon>Chordata</taxon>
        <taxon>Craniata</taxon>
        <taxon>Vertebrata</taxon>
        <taxon>Euteleostomi</taxon>
        <taxon>Mammalia</taxon>
        <taxon>Eutheria</taxon>
        <taxon>Euarchontoglires</taxon>
        <taxon>Primates</taxon>
        <taxon>Haplorrhini</taxon>
        <taxon>Catarrhini</taxon>
        <taxon>Cercopithecidae</taxon>
        <taxon>Cercopithecinae</taxon>
        <taxon>Macaca</taxon>
    </lineage>
</organism>
<dbReference type="PRINTS" id="PR02045">
    <property type="entry name" value="F138DOMAIN"/>
</dbReference>
<reference evidence="1" key="2">
    <citation type="submission" date="2025-08" db="UniProtKB">
        <authorList>
            <consortium name="Ensembl"/>
        </authorList>
    </citation>
    <scope>IDENTIFICATION</scope>
</reference>
<reference evidence="1" key="3">
    <citation type="submission" date="2025-09" db="UniProtKB">
        <authorList>
            <consortium name="Ensembl"/>
        </authorList>
    </citation>
    <scope>IDENTIFICATION</scope>
</reference>
<dbReference type="PANTHER" id="PTHR12138:SF155">
    <property type="entry name" value="DOWN SYNDROME CRITICAL REGION PROTEIN 8"/>
    <property type="match status" value="1"/>
</dbReference>
<protein>
    <submittedName>
        <fullName evidence="1">Uncharacterized protein</fullName>
    </submittedName>
</protein>
<reference evidence="1 2" key="1">
    <citation type="submission" date="2013-03" db="EMBL/GenBank/DDBJ databases">
        <authorList>
            <person name="Warren W."/>
            <person name="Wilson R.K."/>
        </authorList>
    </citation>
    <scope>NUCLEOTIDE SEQUENCE</scope>
</reference>
<sequence>IHFYFILSPRLECSGAILTCCNFRFLGSSDSHASASQAARTTGDCHHAQQIFVFFVVTGFHHAGEAGLEFLTSGDPPNSASQTVGITGMSHSVRLEFGLFL</sequence>
<dbReference type="Ensembl" id="ENSMFAT00000081857.1">
    <property type="protein sequence ID" value="ENSMFAP00000053766.1"/>
    <property type="gene ID" value="ENSMFAG00000054589.1"/>
</dbReference>
<accession>A0A7N9CM12</accession>
<dbReference type="GeneTree" id="ENSGT01120000271815"/>
<dbReference type="AlphaFoldDB" id="A0A7N9CM12"/>
<name>A0A7N9CM12_MACFA</name>
<proteinExistence type="predicted"/>
<dbReference type="PANTHER" id="PTHR12138">
    <property type="entry name" value="PRIMATE-EXPANDED PROTEIN FAMILY"/>
    <property type="match status" value="1"/>
</dbReference>
<keyword evidence="2" id="KW-1185">Reference proteome</keyword>
<evidence type="ECO:0000313" key="1">
    <source>
        <dbReference type="Ensembl" id="ENSMFAP00000053766.1"/>
    </source>
</evidence>